<name>E5R0I0_ARTGP</name>
<gene>
    <name evidence="2" type="ORF">MGYG_00580</name>
</gene>
<feature type="region of interest" description="Disordered" evidence="1">
    <location>
        <begin position="58"/>
        <end position="79"/>
    </location>
</feature>
<dbReference type="EMBL" id="DS989822">
    <property type="protein sequence ID" value="EFQ97539.1"/>
    <property type="molecule type" value="Genomic_DNA"/>
</dbReference>
<evidence type="ECO:0000313" key="3">
    <source>
        <dbReference type="Proteomes" id="UP000002669"/>
    </source>
</evidence>
<dbReference type="RefSeq" id="XP_003176491.1">
    <property type="nucleotide sequence ID" value="XM_003176443.1"/>
</dbReference>
<protein>
    <submittedName>
        <fullName evidence="2">Uncharacterized protein</fullName>
    </submittedName>
</protein>
<accession>E5R0I0</accession>
<evidence type="ECO:0000313" key="2">
    <source>
        <dbReference type="EMBL" id="EFQ97539.1"/>
    </source>
</evidence>
<sequence length="180" mass="19695">MPSACNWTARLQGLVEIQVGQKIVCLELPCSSQHATLEHEPLGISTTQHSFFHKYDQEPGARNETKAAPGGESHGLHGVRKSRPLVSELDCAISLQGEVTPDWNPQLVNISLPGTACSGDGNYVMLPLLRWIPWVSGKRAQIANENEPAVLQVHAHPSADLVEAFVFVFRAPGMNFLERP</sequence>
<dbReference type="eggNOG" id="ENOG502RQA9">
    <property type="taxonomic scope" value="Eukaryota"/>
</dbReference>
<dbReference type="Proteomes" id="UP000002669">
    <property type="component" value="Unassembled WGS sequence"/>
</dbReference>
<organism evidence="3">
    <name type="scientific">Arthroderma gypseum (strain ATCC MYA-4604 / CBS 118893)</name>
    <name type="common">Microsporum gypseum</name>
    <dbReference type="NCBI Taxonomy" id="535722"/>
    <lineage>
        <taxon>Eukaryota</taxon>
        <taxon>Fungi</taxon>
        <taxon>Dikarya</taxon>
        <taxon>Ascomycota</taxon>
        <taxon>Pezizomycotina</taxon>
        <taxon>Eurotiomycetes</taxon>
        <taxon>Eurotiomycetidae</taxon>
        <taxon>Onygenales</taxon>
        <taxon>Arthrodermataceae</taxon>
        <taxon>Nannizzia</taxon>
    </lineage>
</organism>
<dbReference type="VEuPathDB" id="FungiDB:MGYG_00580"/>
<dbReference type="InParanoid" id="E5R0I0"/>
<dbReference type="GeneID" id="10031809"/>
<proteinExistence type="predicted"/>
<reference evidence="3" key="1">
    <citation type="journal article" date="2012" name="MBio">
        <title>Comparative genome analysis of Trichophyton rubrum and related dermatophytes reveals candidate genes involved in infection.</title>
        <authorList>
            <person name="Martinez D.A."/>
            <person name="Oliver B.G."/>
            <person name="Graeser Y."/>
            <person name="Goldberg J.M."/>
            <person name="Li W."/>
            <person name="Martinez-Rossi N.M."/>
            <person name="Monod M."/>
            <person name="Shelest E."/>
            <person name="Barton R.C."/>
            <person name="Birch E."/>
            <person name="Brakhage A.A."/>
            <person name="Chen Z."/>
            <person name="Gurr S.J."/>
            <person name="Heiman D."/>
            <person name="Heitman J."/>
            <person name="Kosti I."/>
            <person name="Rossi A."/>
            <person name="Saif S."/>
            <person name="Samalova M."/>
            <person name="Saunders C.W."/>
            <person name="Shea T."/>
            <person name="Summerbell R.C."/>
            <person name="Xu J."/>
            <person name="Young S."/>
            <person name="Zeng Q."/>
            <person name="Birren B.W."/>
            <person name="Cuomo C.A."/>
            <person name="White T.C."/>
        </authorList>
    </citation>
    <scope>NUCLEOTIDE SEQUENCE [LARGE SCALE GENOMIC DNA]</scope>
    <source>
        <strain evidence="3">ATCC MYA-4604 / CBS 118893</strain>
    </source>
</reference>
<keyword evidence="3" id="KW-1185">Reference proteome</keyword>
<evidence type="ECO:0000256" key="1">
    <source>
        <dbReference type="SAM" id="MobiDB-lite"/>
    </source>
</evidence>
<dbReference type="OrthoDB" id="10619179at2759"/>
<dbReference type="HOGENOM" id="CLU_1603940_0_0_1"/>
<dbReference type="AlphaFoldDB" id="E5R0I0"/>